<keyword evidence="2" id="KW-1185">Reference proteome</keyword>
<dbReference type="EMBL" id="JACOOH010000003">
    <property type="protein sequence ID" value="MBC5621111.1"/>
    <property type="molecule type" value="Genomic_DNA"/>
</dbReference>
<sequence>MVLVLSGCDDVDDMPPRLADISTTFIMPALPRLTNAERAVIQERRDAYNEALEEN</sequence>
<dbReference type="RefSeq" id="WP_176555093.1">
    <property type="nucleotide sequence ID" value="NZ_JACOOH010000003.1"/>
</dbReference>
<comment type="caution">
    <text evidence="1">The sequence shown here is derived from an EMBL/GenBank/DDBJ whole genome shotgun (WGS) entry which is preliminary data.</text>
</comment>
<protein>
    <submittedName>
        <fullName evidence="1">Uncharacterized protein</fullName>
    </submittedName>
</protein>
<proteinExistence type="predicted"/>
<organism evidence="1 2">
    <name type="scientific">Butyricimonas hominis</name>
    <dbReference type="NCBI Taxonomy" id="2763032"/>
    <lineage>
        <taxon>Bacteria</taxon>
        <taxon>Pseudomonadati</taxon>
        <taxon>Bacteroidota</taxon>
        <taxon>Bacteroidia</taxon>
        <taxon>Bacteroidales</taxon>
        <taxon>Odoribacteraceae</taxon>
        <taxon>Butyricimonas</taxon>
    </lineage>
</organism>
<evidence type="ECO:0000313" key="1">
    <source>
        <dbReference type="EMBL" id="MBC5621111.1"/>
    </source>
</evidence>
<dbReference type="Proteomes" id="UP000646484">
    <property type="component" value="Unassembled WGS sequence"/>
</dbReference>
<evidence type="ECO:0000313" key="2">
    <source>
        <dbReference type="Proteomes" id="UP000646484"/>
    </source>
</evidence>
<reference evidence="1 2" key="1">
    <citation type="submission" date="2020-08" db="EMBL/GenBank/DDBJ databases">
        <title>Genome public.</title>
        <authorList>
            <person name="Liu C."/>
            <person name="Sun Q."/>
        </authorList>
    </citation>
    <scope>NUCLEOTIDE SEQUENCE [LARGE SCALE GENOMIC DNA]</scope>
    <source>
        <strain evidence="1 2">NSJ-56</strain>
    </source>
</reference>
<name>A0ABR7CZL6_9BACT</name>
<gene>
    <name evidence="1" type="ORF">H8S64_08375</name>
</gene>
<accession>A0ABR7CZL6</accession>